<proteinExistence type="predicted"/>
<dbReference type="AlphaFoldDB" id="A0A1Y5S5K7"/>
<accession>A0A1Y5S5K7</accession>
<evidence type="ECO:0008006" key="3">
    <source>
        <dbReference type="Google" id="ProtNLM"/>
    </source>
</evidence>
<evidence type="ECO:0000313" key="1">
    <source>
        <dbReference type="EMBL" id="SLN32618.1"/>
    </source>
</evidence>
<dbReference type="Pfam" id="PF13704">
    <property type="entry name" value="Glyco_tranf_2_4"/>
    <property type="match status" value="1"/>
</dbReference>
<evidence type="ECO:0000313" key="2">
    <source>
        <dbReference type="Proteomes" id="UP000193307"/>
    </source>
</evidence>
<protein>
    <recommendedName>
        <fullName evidence="3">Glycosyl transferase family 2</fullName>
    </recommendedName>
</protein>
<dbReference type="EMBL" id="FWFW01000003">
    <property type="protein sequence ID" value="SLN32618.1"/>
    <property type="molecule type" value="Genomic_DNA"/>
</dbReference>
<name>A0A1Y5S5K7_9RHOB</name>
<organism evidence="1 2">
    <name type="scientific">Pacificibacter marinus</name>
    <dbReference type="NCBI Taxonomy" id="658057"/>
    <lineage>
        <taxon>Bacteria</taxon>
        <taxon>Pseudomonadati</taxon>
        <taxon>Pseudomonadota</taxon>
        <taxon>Alphaproteobacteria</taxon>
        <taxon>Rhodobacterales</taxon>
        <taxon>Roseobacteraceae</taxon>
        <taxon>Pacificibacter</taxon>
    </lineage>
</organism>
<dbReference type="RefSeq" id="WP_170842232.1">
    <property type="nucleotide sequence ID" value="NZ_FNZV01000022.1"/>
</dbReference>
<keyword evidence="2" id="KW-1185">Reference proteome</keyword>
<gene>
    <name evidence="1" type="ORF">PAM7971_01318</name>
</gene>
<dbReference type="STRING" id="658057.SAMN04488032_1225"/>
<dbReference type="Proteomes" id="UP000193307">
    <property type="component" value="Unassembled WGS sequence"/>
</dbReference>
<sequence length="333" mass="38583">MRYTVATKVKNEGAFLLEWVAWQKMLGFDDILVVHNDCDPVFKEMLACLDAAGWITAQEHFPNEGRLPGPSAQRCIKKHPLVKRTDWFFLCDVDEYLVIHDGDHTVPSFLKDRHLRETGFVVQWKTFGTSDKHSWKDKFLHRTFTNAAETKHSANMFYKSFIYQPRNFKRLGAHEPYGFKGEGDWGTGSNVFHRANGDYFNFDPNGDPKMRVNPNWVSHEGAQLNHYITKWFECFSAKVGNPSLYNRPAKNRYSANFFERYNRNEVKDKSALALKNRFQPIYDSLLQVPGLKALHHMNCALYVKMLNDVTGSDVNDDMRYLAHMQAARAAMPE</sequence>
<reference evidence="1 2" key="1">
    <citation type="submission" date="2017-03" db="EMBL/GenBank/DDBJ databases">
        <authorList>
            <person name="Afonso C.L."/>
            <person name="Miller P.J."/>
            <person name="Scott M.A."/>
            <person name="Spackman E."/>
            <person name="Goraichik I."/>
            <person name="Dimitrov K.M."/>
            <person name="Suarez D.L."/>
            <person name="Swayne D.E."/>
        </authorList>
    </citation>
    <scope>NUCLEOTIDE SEQUENCE [LARGE SCALE GENOMIC DNA]</scope>
    <source>
        <strain evidence="1 2">CECT 7971</strain>
    </source>
</reference>